<feature type="region of interest" description="Disordered" evidence="1">
    <location>
        <begin position="101"/>
        <end position="128"/>
    </location>
</feature>
<evidence type="ECO:0000256" key="1">
    <source>
        <dbReference type="SAM" id="MobiDB-lite"/>
    </source>
</evidence>
<dbReference type="PANTHER" id="PTHR33450:SF12">
    <property type="entry name" value="COTTON FIBER PROTEIN"/>
    <property type="match status" value="1"/>
</dbReference>
<dbReference type="InterPro" id="IPR008480">
    <property type="entry name" value="DUF761_pln"/>
</dbReference>
<gene>
    <name evidence="2" type="ORF">Golax_005803</name>
</gene>
<organism evidence="2 3">
    <name type="scientific">Gossypium laxum</name>
    <dbReference type="NCBI Taxonomy" id="34288"/>
    <lineage>
        <taxon>Eukaryota</taxon>
        <taxon>Viridiplantae</taxon>
        <taxon>Streptophyta</taxon>
        <taxon>Embryophyta</taxon>
        <taxon>Tracheophyta</taxon>
        <taxon>Spermatophyta</taxon>
        <taxon>Magnoliopsida</taxon>
        <taxon>eudicotyledons</taxon>
        <taxon>Gunneridae</taxon>
        <taxon>Pentapetalae</taxon>
        <taxon>rosids</taxon>
        <taxon>malvids</taxon>
        <taxon>Malvales</taxon>
        <taxon>Malvaceae</taxon>
        <taxon>Malvoideae</taxon>
        <taxon>Gossypium</taxon>
    </lineage>
</organism>
<proteinExistence type="predicted"/>
<keyword evidence="3" id="KW-1185">Reference proteome</keyword>
<sequence>MKNKATGLLKQIIAGLTTMAKAKTMALKSKTKAIKTRLVIFSLLQNRKFLMSSFSEKLNALMGHNAKISKELEDDDCGDQQGQAIVLYNSNNAMWLPSTAETKYDDQEEEEEEEEEYGDGDGDEAEAEAGEKYPDLTHSLFESGEMELWDPGSSVIDIVKNSKTDKGEEFRLEDEIDRVADLFIKRFHRQMRLQKQLSLKRRQEMMETSL</sequence>
<dbReference type="Pfam" id="PF05553">
    <property type="entry name" value="DUF761"/>
    <property type="match status" value="1"/>
</dbReference>
<dbReference type="AlphaFoldDB" id="A0A7J9A207"/>
<accession>A0A7J9A207</accession>
<comment type="caution">
    <text evidence="2">The sequence shown here is derived from an EMBL/GenBank/DDBJ whole genome shotgun (WGS) entry which is preliminary data.</text>
</comment>
<protein>
    <submittedName>
        <fullName evidence="2">Uncharacterized protein</fullName>
    </submittedName>
</protein>
<dbReference type="PANTHER" id="PTHR33450">
    <property type="entry name" value="EMB|CAB67623.1-RELATED"/>
    <property type="match status" value="1"/>
</dbReference>
<dbReference type="Proteomes" id="UP000593574">
    <property type="component" value="Unassembled WGS sequence"/>
</dbReference>
<reference evidence="2 3" key="1">
    <citation type="journal article" date="2019" name="Genome Biol. Evol.">
        <title>Insights into the evolution of the New World diploid cottons (Gossypium, subgenus Houzingenia) based on genome sequencing.</title>
        <authorList>
            <person name="Grover C.E."/>
            <person name="Arick M.A. 2nd"/>
            <person name="Thrash A."/>
            <person name="Conover J.L."/>
            <person name="Sanders W.S."/>
            <person name="Peterson D.G."/>
            <person name="Frelichowski J.E."/>
            <person name="Scheffler J.A."/>
            <person name="Scheffler B.E."/>
            <person name="Wendel J.F."/>
        </authorList>
    </citation>
    <scope>NUCLEOTIDE SEQUENCE [LARGE SCALE GENOMIC DNA]</scope>
    <source>
        <strain evidence="2">4</strain>
        <tissue evidence="2">Leaf</tissue>
    </source>
</reference>
<evidence type="ECO:0000313" key="3">
    <source>
        <dbReference type="Proteomes" id="UP000593574"/>
    </source>
</evidence>
<name>A0A7J9A207_9ROSI</name>
<dbReference type="EMBL" id="JABEZV010000008">
    <property type="protein sequence ID" value="MBA0718035.1"/>
    <property type="molecule type" value="Genomic_DNA"/>
</dbReference>
<evidence type="ECO:0000313" key="2">
    <source>
        <dbReference type="EMBL" id="MBA0718035.1"/>
    </source>
</evidence>
<feature type="compositionally biased region" description="Acidic residues" evidence="1">
    <location>
        <begin position="106"/>
        <end position="128"/>
    </location>
</feature>